<protein>
    <submittedName>
        <fullName evidence="1">Uncharacterized protein</fullName>
    </submittedName>
</protein>
<dbReference type="AlphaFoldDB" id="E9FUH5"/>
<evidence type="ECO:0000313" key="2">
    <source>
        <dbReference type="Proteomes" id="UP000000305"/>
    </source>
</evidence>
<proteinExistence type="predicted"/>
<dbReference type="SUPFAM" id="SSF50978">
    <property type="entry name" value="WD40 repeat-like"/>
    <property type="match status" value="1"/>
</dbReference>
<dbReference type="InParanoid" id="E9FUH5"/>
<dbReference type="InterPro" id="IPR015943">
    <property type="entry name" value="WD40/YVTN_repeat-like_dom_sf"/>
</dbReference>
<dbReference type="InterPro" id="IPR036322">
    <property type="entry name" value="WD40_repeat_dom_sf"/>
</dbReference>
<evidence type="ECO:0000313" key="1">
    <source>
        <dbReference type="EMBL" id="EFX88922.1"/>
    </source>
</evidence>
<sequence length="382" mass="42928">MGIRNTIPLKDDISAGKGKFAVCQKKESSDSHVAIVHSDAIELMILDKRGNIQQQHVLDINELIVDEPDDIQVRKFETQTIKKSQLREKEGSVQSNTFLWQVLWCDNGDEPVLIIAHTNHLLRVMFDCSTKTWEADINRMLDQQGWISSLASINGYIYTGEIDKSGRRRRRTMKRVLQSTKSCSTTGSNEGLWEIGSQDMLSQSKLGKFPTTVICVSAEYLAAGDEQGGIVLFQGGPNSWSQIQRIQEKSSNCCTSMFILEARGENAFSTGLIRAYMLPTMECLSEIAGHIRWITEIFPVKGGFVSAAEDGFLHLWILGKNNDPSWDIRYMTSFELKDCMITGAAPFTDKGVLVTAYDRPQLFWVTLVGRVEEEPIDNDDTL</sequence>
<dbReference type="KEGG" id="dpx:DAPPUDRAFT_95702"/>
<accession>E9FUH5</accession>
<reference evidence="1 2" key="1">
    <citation type="journal article" date="2011" name="Science">
        <title>The ecoresponsive genome of Daphnia pulex.</title>
        <authorList>
            <person name="Colbourne J.K."/>
            <person name="Pfrender M.E."/>
            <person name="Gilbert D."/>
            <person name="Thomas W.K."/>
            <person name="Tucker A."/>
            <person name="Oakley T.H."/>
            <person name="Tokishita S."/>
            <person name="Aerts A."/>
            <person name="Arnold G.J."/>
            <person name="Basu M.K."/>
            <person name="Bauer D.J."/>
            <person name="Caceres C.E."/>
            <person name="Carmel L."/>
            <person name="Casola C."/>
            <person name="Choi J.H."/>
            <person name="Detter J.C."/>
            <person name="Dong Q."/>
            <person name="Dusheyko S."/>
            <person name="Eads B.D."/>
            <person name="Frohlich T."/>
            <person name="Geiler-Samerotte K.A."/>
            <person name="Gerlach D."/>
            <person name="Hatcher P."/>
            <person name="Jogdeo S."/>
            <person name="Krijgsveld J."/>
            <person name="Kriventseva E.V."/>
            <person name="Kultz D."/>
            <person name="Laforsch C."/>
            <person name="Lindquist E."/>
            <person name="Lopez J."/>
            <person name="Manak J.R."/>
            <person name="Muller J."/>
            <person name="Pangilinan J."/>
            <person name="Patwardhan R.P."/>
            <person name="Pitluck S."/>
            <person name="Pritham E.J."/>
            <person name="Rechtsteiner A."/>
            <person name="Rho M."/>
            <person name="Rogozin I.B."/>
            <person name="Sakarya O."/>
            <person name="Salamov A."/>
            <person name="Schaack S."/>
            <person name="Shapiro H."/>
            <person name="Shiga Y."/>
            <person name="Skalitzky C."/>
            <person name="Smith Z."/>
            <person name="Souvorov A."/>
            <person name="Sung W."/>
            <person name="Tang Z."/>
            <person name="Tsuchiya D."/>
            <person name="Tu H."/>
            <person name="Vos H."/>
            <person name="Wang M."/>
            <person name="Wolf Y.I."/>
            <person name="Yamagata H."/>
            <person name="Yamada T."/>
            <person name="Ye Y."/>
            <person name="Shaw J.R."/>
            <person name="Andrews J."/>
            <person name="Crease T.J."/>
            <person name="Tang H."/>
            <person name="Lucas S.M."/>
            <person name="Robertson H.M."/>
            <person name="Bork P."/>
            <person name="Koonin E.V."/>
            <person name="Zdobnov E.M."/>
            <person name="Grigoriev I.V."/>
            <person name="Lynch M."/>
            <person name="Boore J.L."/>
        </authorList>
    </citation>
    <scope>NUCLEOTIDE SEQUENCE [LARGE SCALE GENOMIC DNA]</scope>
</reference>
<dbReference type="OrthoDB" id="756370at2759"/>
<name>E9FUH5_DAPPU</name>
<gene>
    <name evidence="1" type="ORF">DAPPUDRAFT_95702</name>
</gene>
<dbReference type="Gene3D" id="2.130.10.10">
    <property type="entry name" value="YVTN repeat-like/Quinoprotein amine dehydrogenase"/>
    <property type="match status" value="1"/>
</dbReference>
<dbReference type="HOGENOM" id="CLU_724154_0_0_1"/>
<dbReference type="EMBL" id="GL732525">
    <property type="protein sequence ID" value="EFX88922.1"/>
    <property type="molecule type" value="Genomic_DNA"/>
</dbReference>
<organism evidence="1 2">
    <name type="scientific">Daphnia pulex</name>
    <name type="common">Water flea</name>
    <dbReference type="NCBI Taxonomy" id="6669"/>
    <lineage>
        <taxon>Eukaryota</taxon>
        <taxon>Metazoa</taxon>
        <taxon>Ecdysozoa</taxon>
        <taxon>Arthropoda</taxon>
        <taxon>Crustacea</taxon>
        <taxon>Branchiopoda</taxon>
        <taxon>Diplostraca</taxon>
        <taxon>Cladocera</taxon>
        <taxon>Anomopoda</taxon>
        <taxon>Daphniidae</taxon>
        <taxon>Daphnia</taxon>
    </lineage>
</organism>
<dbReference type="Proteomes" id="UP000000305">
    <property type="component" value="Unassembled WGS sequence"/>
</dbReference>
<keyword evidence="2" id="KW-1185">Reference proteome</keyword>